<dbReference type="Gene3D" id="3.40.50.150">
    <property type="entry name" value="Vaccinia Virus protein VP39"/>
    <property type="match status" value="1"/>
</dbReference>
<gene>
    <name evidence="5" type="ORF">OF376_03165</name>
</gene>
<comment type="caution">
    <text evidence="5">The sequence shown here is derived from an EMBL/GenBank/DDBJ whole genome shotgun (WGS) entry which is preliminary data.</text>
</comment>
<dbReference type="InterPro" id="IPR002941">
    <property type="entry name" value="DNA_methylase_N4/N6"/>
</dbReference>
<keyword evidence="6" id="KW-1185">Reference proteome</keyword>
<sequence length="258" mass="29986">RLILAKELLKDDGVIFVSIDDSEQAYLKVLMDDIFGEENFVTNFIWQKKSGGGLNTYIYEGHEYLICYGKHKNYLKKKLFFPKKINIKNIEKDSTGFYYWEKDFLRKNFGKKVDNEHRNIFYEELEQYKTKDEIKQINENIKLGNYKLFSYGDNKHLVAKKIYTQNNDYKLVTPYSIISGMWSSDGTSELESICGKTNFTTIKPLSLIKLIVNILNNKNARILDFFAGSGTTAHAVLELNREDGGNRTFTLITNNEND</sequence>
<evidence type="ECO:0000313" key="5">
    <source>
        <dbReference type="EMBL" id="MCV3728760.1"/>
    </source>
</evidence>
<evidence type="ECO:0000256" key="1">
    <source>
        <dbReference type="ARBA" id="ARBA00022603"/>
    </source>
</evidence>
<reference evidence="5 6" key="1">
    <citation type="journal article" date="2020" name="Int. J. Syst. Evol. Microbiol.">
        <title>Ureaplasma miroungigenitalium sp. nov. isolated from northern elephant seals (Mirounga angustirostris) and Ureaplasma zalophigenitalium sp. nov. isolated from California sea lions (Zalophus californianus).</title>
        <authorList>
            <person name="Volokhov D.V."/>
            <person name="Gulland F.M."/>
            <person name="Gao Y."/>
            <person name="Chizhikov V.E."/>
        </authorList>
    </citation>
    <scope>NUCLEOTIDE SEQUENCE [LARGE SCALE GENOMIC DNA]</scope>
    <source>
        <strain evidence="5 6">ES3182-GEN</strain>
    </source>
</reference>
<proteinExistence type="predicted"/>
<evidence type="ECO:0000256" key="2">
    <source>
        <dbReference type="ARBA" id="ARBA00022679"/>
    </source>
</evidence>
<dbReference type="RefSeq" id="WP_263822067.1">
    <property type="nucleotide sequence ID" value="NZ_JAOXHL010000009.1"/>
</dbReference>
<protein>
    <submittedName>
        <fullName evidence="5">Site-specific DNA-methyltransferase</fullName>
    </submittedName>
</protein>
<name>A0ABT3BNF3_9BACT</name>
<evidence type="ECO:0000259" key="4">
    <source>
        <dbReference type="Pfam" id="PF01555"/>
    </source>
</evidence>
<keyword evidence="2" id="KW-0808">Transferase</keyword>
<keyword evidence="1" id="KW-0489">Methyltransferase</keyword>
<evidence type="ECO:0000256" key="3">
    <source>
        <dbReference type="ARBA" id="ARBA00022691"/>
    </source>
</evidence>
<dbReference type="PRINTS" id="PR00506">
    <property type="entry name" value="D21N6MTFRASE"/>
</dbReference>
<dbReference type="SUPFAM" id="SSF53335">
    <property type="entry name" value="S-adenosyl-L-methionine-dependent methyltransferases"/>
    <property type="match status" value="1"/>
</dbReference>
<feature type="non-terminal residue" evidence="5">
    <location>
        <position position="1"/>
    </location>
</feature>
<dbReference type="Proteomes" id="UP001208245">
    <property type="component" value="Unassembled WGS sequence"/>
</dbReference>
<dbReference type="Pfam" id="PF01555">
    <property type="entry name" value="N6_N4_Mtase"/>
    <property type="match status" value="1"/>
</dbReference>
<dbReference type="InterPro" id="IPR029063">
    <property type="entry name" value="SAM-dependent_MTases_sf"/>
</dbReference>
<accession>A0ABT3BNF3</accession>
<dbReference type="EMBL" id="JAOXHL010000009">
    <property type="protein sequence ID" value="MCV3728760.1"/>
    <property type="molecule type" value="Genomic_DNA"/>
</dbReference>
<dbReference type="InterPro" id="IPR002295">
    <property type="entry name" value="N4/N6-MTase_EcoPI_Mod-like"/>
</dbReference>
<feature type="non-terminal residue" evidence="5">
    <location>
        <position position="258"/>
    </location>
</feature>
<evidence type="ECO:0000313" key="6">
    <source>
        <dbReference type="Proteomes" id="UP001208245"/>
    </source>
</evidence>
<organism evidence="5 6">
    <name type="scientific">Ureaplasma miroungigenitalium</name>
    <dbReference type="NCBI Taxonomy" id="1042321"/>
    <lineage>
        <taxon>Bacteria</taxon>
        <taxon>Bacillati</taxon>
        <taxon>Mycoplasmatota</taxon>
        <taxon>Mycoplasmoidales</taxon>
        <taxon>Mycoplasmoidaceae</taxon>
        <taxon>Ureaplasma</taxon>
    </lineage>
</organism>
<keyword evidence="3" id="KW-0949">S-adenosyl-L-methionine</keyword>
<feature type="domain" description="DNA methylase N-4/N-6" evidence="4">
    <location>
        <begin position="2"/>
        <end position="242"/>
    </location>
</feature>